<dbReference type="Gene3D" id="1.10.287.130">
    <property type="match status" value="1"/>
</dbReference>
<evidence type="ECO:0000256" key="5">
    <source>
        <dbReference type="ARBA" id="ARBA00022741"/>
    </source>
</evidence>
<organism evidence="10">
    <name type="scientific">Serratia fonticola</name>
    <dbReference type="NCBI Taxonomy" id="47917"/>
    <lineage>
        <taxon>Bacteria</taxon>
        <taxon>Pseudomonadati</taxon>
        <taxon>Pseudomonadota</taxon>
        <taxon>Gammaproteobacteria</taxon>
        <taxon>Enterobacterales</taxon>
        <taxon>Yersiniaceae</taxon>
        <taxon>Serratia</taxon>
    </lineage>
</organism>
<evidence type="ECO:0000313" key="10">
    <source>
        <dbReference type="EMBL" id="VTR57880.1"/>
    </source>
</evidence>
<evidence type="ECO:0000256" key="6">
    <source>
        <dbReference type="ARBA" id="ARBA00022777"/>
    </source>
</evidence>
<keyword evidence="5" id="KW-0547">Nucleotide-binding</keyword>
<dbReference type="SUPFAM" id="SSF47384">
    <property type="entry name" value="Homodimeric domain of signal transducing histidine kinase"/>
    <property type="match status" value="1"/>
</dbReference>
<dbReference type="EC" id="2.7.13.3" evidence="2"/>
<keyword evidence="7" id="KW-0067">ATP-binding</keyword>
<gene>
    <name evidence="10" type="primary">pgtB_2</name>
    <name evidence="10" type="ORF">NCTC12965_07554</name>
</gene>
<evidence type="ECO:0000256" key="4">
    <source>
        <dbReference type="ARBA" id="ARBA00022679"/>
    </source>
</evidence>
<dbReference type="Pfam" id="PF00512">
    <property type="entry name" value="HisKA"/>
    <property type="match status" value="1"/>
</dbReference>
<evidence type="ECO:0000256" key="7">
    <source>
        <dbReference type="ARBA" id="ARBA00022840"/>
    </source>
</evidence>
<evidence type="ECO:0000256" key="1">
    <source>
        <dbReference type="ARBA" id="ARBA00000085"/>
    </source>
</evidence>
<keyword evidence="6" id="KW-0418">Kinase</keyword>
<dbReference type="GO" id="GO:0005524">
    <property type="term" value="F:ATP binding"/>
    <property type="evidence" value="ECO:0007669"/>
    <property type="project" value="UniProtKB-KW"/>
</dbReference>
<proteinExistence type="predicted"/>
<keyword evidence="3" id="KW-0597">Phosphoprotein</keyword>
<keyword evidence="4 10" id="KW-0808">Transferase</keyword>
<dbReference type="CDD" id="cd00082">
    <property type="entry name" value="HisKA"/>
    <property type="match status" value="1"/>
</dbReference>
<evidence type="ECO:0000256" key="2">
    <source>
        <dbReference type="ARBA" id="ARBA00012438"/>
    </source>
</evidence>
<dbReference type="PANTHER" id="PTHR43065:SF16">
    <property type="entry name" value="SENSORY HISTIDINE KINASE_PHOSPHATASE NTRB"/>
    <property type="match status" value="1"/>
</dbReference>
<name>A0A4U9WEZ1_SERFO</name>
<dbReference type="InterPro" id="IPR036097">
    <property type="entry name" value="HisK_dim/P_sf"/>
</dbReference>
<dbReference type="InterPro" id="IPR003661">
    <property type="entry name" value="HisK_dim/P_dom"/>
</dbReference>
<evidence type="ECO:0000256" key="8">
    <source>
        <dbReference type="ARBA" id="ARBA00023012"/>
    </source>
</evidence>
<dbReference type="GO" id="GO:0000155">
    <property type="term" value="F:phosphorelay sensor kinase activity"/>
    <property type="evidence" value="ECO:0007669"/>
    <property type="project" value="InterPro"/>
</dbReference>
<dbReference type="SMART" id="SM00388">
    <property type="entry name" value="HisKA"/>
    <property type="match status" value="1"/>
</dbReference>
<feature type="domain" description="Signal transduction histidine kinase dimerisation/phosphoacceptor" evidence="9">
    <location>
        <begin position="16"/>
        <end position="84"/>
    </location>
</feature>
<accession>A0A4U9WEZ1</accession>
<dbReference type="EMBL" id="CABEEZ010000149">
    <property type="protein sequence ID" value="VTR57880.1"/>
    <property type="molecule type" value="Genomic_DNA"/>
</dbReference>
<evidence type="ECO:0000256" key="3">
    <source>
        <dbReference type="ARBA" id="ARBA00022553"/>
    </source>
</evidence>
<reference evidence="10" key="1">
    <citation type="submission" date="2019-05" db="EMBL/GenBank/DDBJ databases">
        <authorList>
            <consortium name="Pathogen Informatics"/>
        </authorList>
    </citation>
    <scope>NUCLEOTIDE SEQUENCE [LARGE SCALE GENOMIC DNA]</scope>
    <source>
        <strain evidence="10">NCTC12965</strain>
    </source>
</reference>
<comment type="catalytic activity">
    <reaction evidence="1">
        <text>ATP + protein L-histidine = ADP + protein N-phospho-L-histidine.</text>
        <dbReference type="EC" id="2.7.13.3"/>
    </reaction>
</comment>
<dbReference type="PANTHER" id="PTHR43065">
    <property type="entry name" value="SENSOR HISTIDINE KINASE"/>
    <property type="match status" value="1"/>
</dbReference>
<protein>
    <recommendedName>
        <fullName evidence="2">histidine kinase</fullName>
        <ecNumber evidence="2">2.7.13.3</ecNumber>
    </recommendedName>
</protein>
<dbReference type="AlphaFoldDB" id="A0A4U9WEZ1"/>
<keyword evidence="8" id="KW-0902">Two-component regulatory system</keyword>
<sequence length="126" mass="13507">MRATQDELVQAAKLAVVGQTMTTLAHEINQPLNALSMYLFTARHAVEKQQPEAATLALTKADGLIGRMDAIIRMLRQFTRRTEQDSPSQPVDLRQSLLAALGVAGPSPPTVAGGTAATGRCAKRVR</sequence>
<evidence type="ECO:0000259" key="9">
    <source>
        <dbReference type="SMART" id="SM00388"/>
    </source>
</evidence>